<dbReference type="InterPro" id="IPR000210">
    <property type="entry name" value="BTB/POZ_dom"/>
</dbReference>
<comment type="similarity">
    <text evidence="1">Belongs to the small GTPase superfamily. Ras family.</text>
</comment>
<dbReference type="EMBL" id="JAPDFW010000135">
    <property type="protein sequence ID" value="KAJ5067068.1"/>
    <property type="molecule type" value="Genomic_DNA"/>
</dbReference>
<reference evidence="6" key="1">
    <citation type="submission" date="2022-10" db="EMBL/GenBank/DDBJ databases">
        <title>Novel sulphate-reducing endosymbionts in the free-living metamonad Anaeramoeba.</title>
        <authorList>
            <person name="Jerlstrom-Hultqvist J."/>
            <person name="Cepicka I."/>
            <person name="Gallot-Lavallee L."/>
            <person name="Salas-Leiva D."/>
            <person name="Curtis B.A."/>
            <person name="Zahonova K."/>
            <person name="Pipaliya S."/>
            <person name="Dacks J."/>
            <person name="Roger A.J."/>
        </authorList>
    </citation>
    <scope>NUCLEOTIDE SEQUENCE</scope>
    <source>
        <strain evidence="6">BMAN</strain>
    </source>
</reference>
<dbReference type="PROSITE" id="PS50097">
    <property type="entry name" value="BTB"/>
    <property type="match status" value="2"/>
</dbReference>
<evidence type="ECO:0000256" key="1">
    <source>
        <dbReference type="ARBA" id="ARBA00008344"/>
    </source>
</evidence>
<name>A0A9Q0L6R5_ANAIG</name>
<keyword evidence="3" id="KW-0378">Hydrolase</keyword>
<dbReference type="PRINTS" id="PR00449">
    <property type="entry name" value="RASTRNSFRMNG"/>
</dbReference>
<dbReference type="Pfam" id="PF00071">
    <property type="entry name" value="Ras"/>
    <property type="match status" value="1"/>
</dbReference>
<dbReference type="PROSITE" id="PS51419">
    <property type="entry name" value="RAB"/>
    <property type="match status" value="1"/>
</dbReference>
<evidence type="ECO:0000313" key="6">
    <source>
        <dbReference type="EMBL" id="KAJ5067068.1"/>
    </source>
</evidence>
<dbReference type="SUPFAM" id="SSF52540">
    <property type="entry name" value="P-loop containing nucleoside triphosphate hydrolases"/>
    <property type="match status" value="1"/>
</dbReference>
<feature type="domain" description="BTB" evidence="5">
    <location>
        <begin position="243"/>
        <end position="337"/>
    </location>
</feature>
<keyword evidence="7" id="KW-1185">Reference proteome</keyword>
<dbReference type="PANTHER" id="PTHR45704">
    <property type="entry name" value="RAS-LIKE FAMILY MEMBER 11"/>
    <property type="match status" value="1"/>
</dbReference>
<evidence type="ECO:0000256" key="3">
    <source>
        <dbReference type="ARBA" id="ARBA00022801"/>
    </source>
</evidence>
<accession>A0A9Q0L6R5</accession>
<sequence length="622" mass="73505">MSNQNNNQNNNQNENEPRSFIIGLFGLDGSGKSHFTIQLLQHTFIEEYDPTIEDSYRKQIEFQNEKFNVEIYDTTSMEEEHTIFTPEYKMGLCGGFIIMYSITNRESFEFINYLLEKMIKAKNPDPFPVIIVGNKTDLESERKVPKKEAEAFCKEKKIPFVELTCRDFQQVKSVVVQICKLMKNWDHIVEMEKRKKKKKWLRKLLVPKKECELPDQFTLPSIDIQPSSFQFDCDKIFQDKINTDVKFSFVDNSNNQGYSSFDAHQAILASRCFTFGKIFRGLKENKLEEVQQTCNNAKLKLIENKGEILTLSTEYFSIQSFYSMIRFLYSAIIDEEVKKSVKLSNDLLSVAEIFKIDTLKNIMNKNISLLKNQNQNQNQNEILKEISDLLSNEMITISNRFAMLLRKSPFSDFRIIIKEDENARERRFFVHSPILSQRCKYFQLVLRNEMMEKKKEEILLSDISFDSFLLAIEYIYSDRFLPPNVTSAKQTQNTKQIIQTNKIMLELLIICDYFQLPRLHQLCQKDLMENLHEDMLVFALNVANQCNAPILEEFCMIQIGKNFQKFKNDPQFTNYLDQEQKDQIKKYQYPPKNYIKYHKKFKVKLAKKFGLIEKEDERLKKK</sequence>
<dbReference type="GO" id="GO:0003925">
    <property type="term" value="F:G protein activity"/>
    <property type="evidence" value="ECO:0007669"/>
    <property type="project" value="UniProtKB-EC"/>
</dbReference>
<dbReference type="PROSITE" id="PS51421">
    <property type="entry name" value="RAS"/>
    <property type="match status" value="1"/>
</dbReference>
<dbReference type="SMART" id="SM00173">
    <property type="entry name" value="RAS"/>
    <property type="match status" value="1"/>
</dbReference>
<dbReference type="InterPro" id="IPR001806">
    <property type="entry name" value="Small_GTPase"/>
</dbReference>
<dbReference type="InterPro" id="IPR027417">
    <property type="entry name" value="P-loop_NTPase"/>
</dbReference>
<gene>
    <name evidence="6" type="ORF">M0811_13330</name>
</gene>
<dbReference type="Gene3D" id="3.30.710.10">
    <property type="entry name" value="Potassium Channel Kv1.1, Chain A"/>
    <property type="match status" value="2"/>
</dbReference>
<dbReference type="InterPro" id="IPR011333">
    <property type="entry name" value="SKP1/BTB/POZ_sf"/>
</dbReference>
<comment type="caution">
    <text evidence="6">The sequence shown here is derived from an EMBL/GenBank/DDBJ whole genome shotgun (WGS) entry which is preliminary data.</text>
</comment>
<dbReference type="SMART" id="SM00175">
    <property type="entry name" value="RAB"/>
    <property type="match status" value="1"/>
</dbReference>
<dbReference type="NCBIfam" id="TIGR00231">
    <property type="entry name" value="small_GTP"/>
    <property type="match status" value="1"/>
</dbReference>
<dbReference type="SMART" id="SM00225">
    <property type="entry name" value="BTB"/>
    <property type="match status" value="2"/>
</dbReference>
<feature type="domain" description="BTB" evidence="5">
    <location>
        <begin position="411"/>
        <end position="484"/>
    </location>
</feature>
<dbReference type="Gene3D" id="3.40.50.300">
    <property type="entry name" value="P-loop containing nucleotide triphosphate hydrolases"/>
    <property type="match status" value="1"/>
</dbReference>
<organism evidence="6 7">
    <name type="scientific">Anaeramoeba ignava</name>
    <name type="common">Anaerobic marine amoeba</name>
    <dbReference type="NCBI Taxonomy" id="1746090"/>
    <lineage>
        <taxon>Eukaryota</taxon>
        <taxon>Metamonada</taxon>
        <taxon>Anaeramoebidae</taxon>
        <taxon>Anaeramoeba</taxon>
    </lineage>
</organism>
<dbReference type="InterPro" id="IPR005225">
    <property type="entry name" value="Small_GTP-bd"/>
</dbReference>
<dbReference type="InterPro" id="IPR051065">
    <property type="entry name" value="Ras-related_GTPase"/>
</dbReference>
<dbReference type="SUPFAM" id="SSF54695">
    <property type="entry name" value="POZ domain"/>
    <property type="match status" value="2"/>
</dbReference>
<proteinExistence type="inferred from homology"/>
<dbReference type="Proteomes" id="UP001149090">
    <property type="component" value="Unassembled WGS sequence"/>
</dbReference>
<evidence type="ECO:0000256" key="2">
    <source>
        <dbReference type="ARBA" id="ARBA00011984"/>
    </source>
</evidence>
<dbReference type="EC" id="3.6.5.2" evidence="2"/>
<comment type="catalytic activity">
    <reaction evidence="4">
        <text>GTP + H2O = GDP + phosphate + H(+)</text>
        <dbReference type="Rhea" id="RHEA:19669"/>
        <dbReference type="ChEBI" id="CHEBI:15377"/>
        <dbReference type="ChEBI" id="CHEBI:15378"/>
        <dbReference type="ChEBI" id="CHEBI:37565"/>
        <dbReference type="ChEBI" id="CHEBI:43474"/>
        <dbReference type="ChEBI" id="CHEBI:58189"/>
        <dbReference type="EC" id="3.6.5.2"/>
    </reaction>
</comment>
<evidence type="ECO:0000259" key="5">
    <source>
        <dbReference type="PROSITE" id="PS50097"/>
    </source>
</evidence>
<evidence type="ECO:0000313" key="7">
    <source>
        <dbReference type="Proteomes" id="UP001149090"/>
    </source>
</evidence>
<dbReference type="AlphaFoldDB" id="A0A9Q0L6R5"/>
<dbReference type="GO" id="GO:0005525">
    <property type="term" value="F:GTP binding"/>
    <property type="evidence" value="ECO:0007669"/>
    <property type="project" value="InterPro"/>
</dbReference>
<evidence type="ECO:0000256" key="4">
    <source>
        <dbReference type="ARBA" id="ARBA00048098"/>
    </source>
</evidence>
<dbReference type="Pfam" id="PF00651">
    <property type="entry name" value="BTB"/>
    <property type="match status" value="1"/>
</dbReference>
<protein>
    <recommendedName>
        <fullName evidence="2">small monomeric GTPase</fullName>
        <ecNumber evidence="2">3.6.5.2</ecNumber>
    </recommendedName>
</protein>
<dbReference type="CDD" id="cd18186">
    <property type="entry name" value="BTB_POZ_ZBTB_KLHL-like"/>
    <property type="match status" value="1"/>
</dbReference>